<evidence type="ECO:0000313" key="2">
    <source>
        <dbReference type="Proteomes" id="UP001163603"/>
    </source>
</evidence>
<proteinExistence type="predicted"/>
<organism evidence="1 2">
    <name type="scientific">Pistacia integerrima</name>
    <dbReference type="NCBI Taxonomy" id="434235"/>
    <lineage>
        <taxon>Eukaryota</taxon>
        <taxon>Viridiplantae</taxon>
        <taxon>Streptophyta</taxon>
        <taxon>Embryophyta</taxon>
        <taxon>Tracheophyta</taxon>
        <taxon>Spermatophyta</taxon>
        <taxon>Magnoliopsida</taxon>
        <taxon>eudicotyledons</taxon>
        <taxon>Gunneridae</taxon>
        <taxon>Pentapetalae</taxon>
        <taxon>rosids</taxon>
        <taxon>malvids</taxon>
        <taxon>Sapindales</taxon>
        <taxon>Anacardiaceae</taxon>
        <taxon>Pistacia</taxon>
    </lineage>
</organism>
<dbReference type="EMBL" id="CM047746">
    <property type="protein sequence ID" value="KAJ0020746.1"/>
    <property type="molecule type" value="Genomic_DNA"/>
</dbReference>
<name>A0ACC0XNX4_9ROSI</name>
<keyword evidence="2" id="KW-1185">Reference proteome</keyword>
<reference evidence="2" key="1">
    <citation type="journal article" date="2023" name="G3 (Bethesda)">
        <title>Genome assembly and association tests identify interacting loci associated with vigor, precocity, and sex in interspecific pistachio rootstocks.</title>
        <authorList>
            <person name="Palmer W."/>
            <person name="Jacygrad E."/>
            <person name="Sagayaradj S."/>
            <person name="Cavanaugh K."/>
            <person name="Han R."/>
            <person name="Bertier L."/>
            <person name="Beede B."/>
            <person name="Kafkas S."/>
            <person name="Golino D."/>
            <person name="Preece J."/>
            <person name="Michelmore R."/>
        </authorList>
    </citation>
    <scope>NUCLEOTIDE SEQUENCE [LARGE SCALE GENOMIC DNA]</scope>
</reference>
<comment type="caution">
    <text evidence="1">The sequence shown here is derived from an EMBL/GenBank/DDBJ whole genome shotgun (WGS) entry which is preliminary data.</text>
</comment>
<protein>
    <submittedName>
        <fullName evidence="1">Uncharacterized protein</fullName>
    </submittedName>
</protein>
<sequence length="24" mass="2766">MLQSEMCTIIFTNIGSQKVSFQEM</sequence>
<evidence type="ECO:0000313" key="1">
    <source>
        <dbReference type="EMBL" id="KAJ0020746.1"/>
    </source>
</evidence>
<dbReference type="Proteomes" id="UP001163603">
    <property type="component" value="Chromosome 11"/>
</dbReference>
<accession>A0ACC0XNX4</accession>
<gene>
    <name evidence="1" type="ORF">Pint_31370</name>
</gene>